<gene>
    <name evidence="3" type="ORF">BCR35DRAFT_300610</name>
</gene>
<protein>
    <recommendedName>
        <fullName evidence="2">OTU domain-containing protein</fullName>
    </recommendedName>
</protein>
<accession>A0A1Y2FZA5</accession>
<reference evidence="3 4" key="1">
    <citation type="submission" date="2016-07" db="EMBL/GenBank/DDBJ databases">
        <title>Pervasive Adenine N6-methylation of Active Genes in Fungi.</title>
        <authorList>
            <consortium name="DOE Joint Genome Institute"/>
            <person name="Mondo S.J."/>
            <person name="Dannebaum R.O."/>
            <person name="Kuo R.C."/>
            <person name="Labutti K."/>
            <person name="Haridas S."/>
            <person name="Kuo A."/>
            <person name="Salamov A."/>
            <person name="Ahrendt S.R."/>
            <person name="Lipzen A."/>
            <person name="Sullivan W."/>
            <person name="Andreopoulos W.B."/>
            <person name="Clum A."/>
            <person name="Lindquist E."/>
            <person name="Daum C."/>
            <person name="Ramamoorthy G.K."/>
            <person name="Gryganskyi A."/>
            <person name="Culley D."/>
            <person name="Magnuson J.K."/>
            <person name="James T.Y."/>
            <person name="O'Malley M.A."/>
            <person name="Stajich J.E."/>
            <person name="Spatafora J.W."/>
            <person name="Visel A."/>
            <person name="Grigoriev I.V."/>
        </authorList>
    </citation>
    <scope>NUCLEOTIDE SEQUENCE [LARGE SCALE GENOMIC DNA]</scope>
    <source>
        <strain evidence="3 4">62-1032</strain>
    </source>
</reference>
<dbReference type="SUPFAM" id="SSF54001">
    <property type="entry name" value="Cysteine proteinases"/>
    <property type="match status" value="1"/>
</dbReference>
<feature type="compositionally biased region" description="Basic residues" evidence="1">
    <location>
        <begin position="169"/>
        <end position="178"/>
    </location>
</feature>
<dbReference type="PROSITE" id="PS50802">
    <property type="entry name" value="OTU"/>
    <property type="match status" value="1"/>
</dbReference>
<feature type="region of interest" description="Disordered" evidence="1">
    <location>
        <begin position="1"/>
        <end position="61"/>
    </location>
</feature>
<organism evidence="3 4">
    <name type="scientific">Leucosporidium creatinivorum</name>
    <dbReference type="NCBI Taxonomy" id="106004"/>
    <lineage>
        <taxon>Eukaryota</taxon>
        <taxon>Fungi</taxon>
        <taxon>Dikarya</taxon>
        <taxon>Basidiomycota</taxon>
        <taxon>Pucciniomycotina</taxon>
        <taxon>Microbotryomycetes</taxon>
        <taxon>Leucosporidiales</taxon>
        <taxon>Leucosporidium</taxon>
    </lineage>
</organism>
<evidence type="ECO:0000256" key="1">
    <source>
        <dbReference type="SAM" id="MobiDB-lite"/>
    </source>
</evidence>
<dbReference type="PANTHER" id="PTHR12419">
    <property type="entry name" value="OTU DOMAIN CONTAINING PROTEIN"/>
    <property type="match status" value="1"/>
</dbReference>
<dbReference type="CDD" id="cd22748">
    <property type="entry name" value="OTU_OTUD6-like"/>
    <property type="match status" value="1"/>
</dbReference>
<dbReference type="InterPro" id="IPR038765">
    <property type="entry name" value="Papain-like_cys_pep_sf"/>
</dbReference>
<proteinExistence type="predicted"/>
<dbReference type="Gene3D" id="3.90.70.80">
    <property type="match status" value="1"/>
</dbReference>
<dbReference type="Proteomes" id="UP000193467">
    <property type="component" value="Unassembled WGS sequence"/>
</dbReference>
<feature type="compositionally biased region" description="Basic and acidic residues" evidence="1">
    <location>
        <begin position="159"/>
        <end position="168"/>
    </location>
</feature>
<evidence type="ECO:0000259" key="2">
    <source>
        <dbReference type="PROSITE" id="PS50802"/>
    </source>
</evidence>
<evidence type="ECO:0000313" key="4">
    <source>
        <dbReference type="Proteomes" id="UP000193467"/>
    </source>
</evidence>
<dbReference type="Pfam" id="PF02338">
    <property type="entry name" value="OTU"/>
    <property type="match status" value="1"/>
</dbReference>
<feature type="compositionally biased region" description="Basic and acidic residues" evidence="1">
    <location>
        <begin position="179"/>
        <end position="204"/>
    </location>
</feature>
<dbReference type="InterPro" id="IPR050704">
    <property type="entry name" value="Peptidase_C85-like"/>
</dbReference>
<feature type="region of interest" description="Disordered" evidence="1">
    <location>
        <begin position="149"/>
        <end position="204"/>
    </location>
</feature>
<dbReference type="InterPro" id="IPR003323">
    <property type="entry name" value="OTU_dom"/>
</dbReference>
<feature type="region of interest" description="Disordered" evidence="1">
    <location>
        <begin position="109"/>
        <end position="136"/>
    </location>
</feature>
<dbReference type="STRING" id="106004.A0A1Y2FZA5"/>
<feature type="compositionally biased region" description="Basic residues" evidence="1">
    <location>
        <begin position="37"/>
        <end position="51"/>
    </location>
</feature>
<dbReference type="GO" id="GO:0016579">
    <property type="term" value="P:protein deubiquitination"/>
    <property type="evidence" value="ECO:0007669"/>
    <property type="project" value="TreeGrafter"/>
</dbReference>
<dbReference type="AlphaFoldDB" id="A0A1Y2FZA5"/>
<evidence type="ECO:0000313" key="3">
    <source>
        <dbReference type="EMBL" id="ORY89427.1"/>
    </source>
</evidence>
<dbReference type="PANTHER" id="PTHR12419:SF10">
    <property type="entry name" value="DEUBIQUITINASE OTUD6B"/>
    <property type="match status" value="1"/>
</dbReference>
<dbReference type="GO" id="GO:0004843">
    <property type="term" value="F:cysteine-type deubiquitinase activity"/>
    <property type="evidence" value="ECO:0007669"/>
    <property type="project" value="TreeGrafter"/>
</dbReference>
<dbReference type="InParanoid" id="A0A1Y2FZA5"/>
<dbReference type="OrthoDB" id="415023at2759"/>
<feature type="domain" description="OTU" evidence="2">
    <location>
        <begin position="217"/>
        <end position="360"/>
    </location>
</feature>
<dbReference type="EMBL" id="MCGR01000006">
    <property type="protein sequence ID" value="ORY89427.1"/>
    <property type="molecule type" value="Genomic_DNA"/>
</dbReference>
<comment type="caution">
    <text evidence="3">The sequence shown here is derived from an EMBL/GenBank/DDBJ whole genome shotgun (WGS) entry which is preliminary data.</text>
</comment>
<keyword evidence="4" id="KW-1185">Reference proteome</keyword>
<sequence length="370" mass="39888">MADLIQAHESNKATLQSVAQAVSPPTSPPPNPLLARGKLKKAPKPKQKSKKKDKELASTVQQVKQDELNVVSAGVGYSDAGVAGGEEADVLDLADQLLAQLDAGAGEELKPIEGLVPPTQPLHKSSSGSSTGSGGAREMLHEMKEGVNHLFHPNGEGSESPKDVEPKVSRQKARKLRKEQHYESVRKQAQEETAAENDRSVQDERDAIQAGCTKLRVRIKEINPDGHCLYSAIADQANLLGLSEYKETFASTRNHAADYLRSHPDDFMPFLTSDEDPEGIMSAGEYSRYCDTVAKTAEWGGEPEIRALAAHFAAPIHVLQAGTDILPFGEDAPPGRGPMLISYHRKMYGLGEHYNSLVPATHPSPAAAEA</sequence>
<name>A0A1Y2FZA5_9BASI</name>